<sequence length="468" mass="50318">MFRSSVTRAARAATSQPTSASLRTFATAAPPSSSSSSSSSSPSAAHPVTPSSTRNHKIVVIGGGTAGLNVSHQLLHTGQYTQDDIAIVDPAEWHHYQAGWTLVGGGVKTKEELRRPLPGLVDAKLKLYGQAVDGFTPDQNTVTLANGDRLGYEQLIVVPGIHVNFNSIKGLPEALADPTSLVSSIYGYEHVDKVYRTLNQLKRGKALFTQPAGVLKCAGAPQKIMWLALDHWKQAGLYDPANPANSAIQISFATGLPGMFGVPKYSAALEALRQERGVEGLFQHDLVAVEGNTATFAKGDGSGGQVQREFDLLHVVPKMGPHAFVKNSPLADAAGFVDVDNATTQHKKFKNVWSIGDASSLPTSKTTAAITAETPVLVRNLLRAVEGKAPDAEYDGYTSCPLTTEYGKVLLAEFKYAGVPKETFGGWFGIDQAVPRKAFWQLKKNFFPWVYYNNLVNGTWGGPKGWLR</sequence>
<evidence type="ECO:0000313" key="2">
    <source>
        <dbReference type="EMBL" id="PYI15766.1"/>
    </source>
</evidence>
<feature type="compositionally biased region" description="Low complexity" evidence="1">
    <location>
        <begin position="1"/>
        <end position="15"/>
    </location>
</feature>
<feature type="region of interest" description="Disordered" evidence="1">
    <location>
        <begin position="1"/>
        <end position="55"/>
    </location>
</feature>
<dbReference type="InterPro" id="IPR015904">
    <property type="entry name" value="Sulphide_quinone_reductase"/>
</dbReference>
<keyword evidence="3" id="KW-1185">Reference proteome</keyword>
<dbReference type="AlphaFoldDB" id="A0A2V5I824"/>
<dbReference type="GO" id="GO:0070224">
    <property type="term" value="F:sulfide:quinone oxidoreductase activity"/>
    <property type="evidence" value="ECO:0007669"/>
    <property type="project" value="TreeGrafter"/>
</dbReference>
<dbReference type="SUPFAM" id="SSF51905">
    <property type="entry name" value="FAD/NAD(P)-binding domain"/>
    <property type="match status" value="2"/>
</dbReference>
<dbReference type="GO" id="GO:0005739">
    <property type="term" value="C:mitochondrion"/>
    <property type="evidence" value="ECO:0007669"/>
    <property type="project" value="TreeGrafter"/>
</dbReference>
<dbReference type="Gene3D" id="3.50.50.60">
    <property type="entry name" value="FAD/NAD(P)-binding domain"/>
    <property type="match status" value="2"/>
</dbReference>
<gene>
    <name evidence="2" type="ORF">BO99DRAFT_405546</name>
</gene>
<dbReference type="GO" id="GO:0070221">
    <property type="term" value="P:sulfide oxidation, using sulfide:quinone oxidoreductase"/>
    <property type="evidence" value="ECO:0007669"/>
    <property type="project" value="TreeGrafter"/>
</dbReference>
<dbReference type="Proteomes" id="UP000249829">
    <property type="component" value="Unassembled WGS sequence"/>
</dbReference>
<dbReference type="EMBL" id="KZ825179">
    <property type="protein sequence ID" value="PYI15766.1"/>
    <property type="molecule type" value="Genomic_DNA"/>
</dbReference>
<dbReference type="PANTHER" id="PTHR10632:SF2">
    <property type="entry name" value="SULFIDE:QUINONE OXIDOREDUCTASE, MITOCHONDRIAL"/>
    <property type="match status" value="1"/>
</dbReference>
<dbReference type="OMA" id="ERYSMFI"/>
<dbReference type="STRING" id="1450538.A0A2V5I824"/>
<dbReference type="GO" id="GO:0071949">
    <property type="term" value="F:FAD binding"/>
    <property type="evidence" value="ECO:0007669"/>
    <property type="project" value="TreeGrafter"/>
</dbReference>
<name>A0A2V5I824_ASPV1</name>
<dbReference type="InterPro" id="IPR036188">
    <property type="entry name" value="FAD/NAD-bd_sf"/>
</dbReference>
<evidence type="ECO:0000313" key="3">
    <source>
        <dbReference type="Proteomes" id="UP000249829"/>
    </source>
</evidence>
<evidence type="ECO:0000256" key="1">
    <source>
        <dbReference type="SAM" id="MobiDB-lite"/>
    </source>
</evidence>
<dbReference type="PANTHER" id="PTHR10632">
    <property type="entry name" value="SULFIDE:QUINONE OXIDOREDUCTASE"/>
    <property type="match status" value="1"/>
</dbReference>
<reference evidence="2 3" key="1">
    <citation type="submission" date="2018-02" db="EMBL/GenBank/DDBJ databases">
        <title>The genomes of Aspergillus section Nigri reveals drivers in fungal speciation.</title>
        <authorList>
            <consortium name="DOE Joint Genome Institute"/>
            <person name="Vesth T.C."/>
            <person name="Nybo J."/>
            <person name="Theobald S."/>
            <person name="Brandl J."/>
            <person name="Frisvad J.C."/>
            <person name="Nielsen K.F."/>
            <person name="Lyhne E.K."/>
            <person name="Kogle M.E."/>
            <person name="Kuo A."/>
            <person name="Riley R."/>
            <person name="Clum A."/>
            <person name="Nolan M."/>
            <person name="Lipzen A."/>
            <person name="Salamov A."/>
            <person name="Henrissat B."/>
            <person name="Wiebenga A."/>
            <person name="De vries R.P."/>
            <person name="Grigoriev I.V."/>
            <person name="Mortensen U.H."/>
            <person name="Andersen M.R."/>
            <person name="Baker S.E."/>
        </authorList>
    </citation>
    <scope>NUCLEOTIDE SEQUENCE [LARGE SCALE GENOMIC DNA]</scope>
    <source>
        <strain evidence="2 3">CBS 115571</strain>
    </source>
</reference>
<organism evidence="2 3">
    <name type="scientific">Aspergillus violaceofuscus (strain CBS 115571)</name>
    <dbReference type="NCBI Taxonomy" id="1450538"/>
    <lineage>
        <taxon>Eukaryota</taxon>
        <taxon>Fungi</taxon>
        <taxon>Dikarya</taxon>
        <taxon>Ascomycota</taxon>
        <taxon>Pezizomycotina</taxon>
        <taxon>Eurotiomycetes</taxon>
        <taxon>Eurotiomycetidae</taxon>
        <taxon>Eurotiales</taxon>
        <taxon>Aspergillaceae</taxon>
        <taxon>Aspergillus</taxon>
    </lineage>
</organism>
<protein>
    <submittedName>
        <fullName evidence="2">Sulfide,quinone oxidoreductase/flavo-binding protein</fullName>
    </submittedName>
</protein>
<feature type="compositionally biased region" description="Low complexity" evidence="1">
    <location>
        <begin position="26"/>
        <end position="53"/>
    </location>
</feature>
<proteinExistence type="predicted"/>
<accession>A0A2V5I824</accession>
<dbReference type="FunFam" id="3.50.50.60:FF:000203">
    <property type="entry name" value="Related to sulfide:quinone oxidoreductase, mitochondrial"/>
    <property type="match status" value="1"/>
</dbReference>